<dbReference type="SUPFAM" id="SSF50630">
    <property type="entry name" value="Acid proteases"/>
    <property type="match status" value="1"/>
</dbReference>
<evidence type="ECO:0000256" key="8">
    <source>
        <dbReference type="ARBA" id="ARBA00022801"/>
    </source>
</evidence>
<evidence type="ECO:0000256" key="14">
    <source>
        <dbReference type="PIRSR" id="PIRSR601461-2"/>
    </source>
</evidence>
<dbReference type="Gene3D" id="2.60.40.1960">
    <property type="match status" value="1"/>
</dbReference>
<comment type="subcellular location">
    <subcellularLocation>
        <location evidence="2">Lysosome</location>
    </subcellularLocation>
</comment>
<evidence type="ECO:0000256" key="16">
    <source>
        <dbReference type="SAM" id="SignalP"/>
    </source>
</evidence>
<dbReference type="GO" id="GO:0005764">
    <property type="term" value="C:lysosome"/>
    <property type="evidence" value="ECO:0007669"/>
    <property type="project" value="UniProtKB-SubCell"/>
</dbReference>
<accession>A0A4W5N3B7</accession>
<keyword evidence="10 14" id="KW-1015">Disulfide bond</keyword>
<dbReference type="InterPro" id="IPR021109">
    <property type="entry name" value="Peptidase_aspartic_dom_sf"/>
</dbReference>
<dbReference type="PRINTS" id="PR00792">
    <property type="entry name" value="PEPSIN"/>
</dbReference>
<dbReference type="PROSITE" id="PS00141">
    <property type="entry name" value="ASP_PROTEASE"/>
    <property type="match status" value="2"/>
</dbReference>
<evidence type="ECO:0000256" key="3">
    <source>
        <dbReference type="ARBA" id="ARBA00007447"/>
    </source>
</evidence>
<dbReference type="Gene3D" id="2.40.70.10">
    <property type="entry name" value="Acid Proteases"/>
    <property type="match status" value="2"/>
</dbReference>
<dbReference type="EC" id="3.4.23.5" evidence="4"/>
<keyword evidence="7 15" id="KW-0064">Aspartyl protease</keyword>
<evidence type="ECO:0000256" key="7">
    <source>
        <dbReference type="ARBA" id="ARBA00022750"/>
    </source>
</evidence>
<evidence type="ECO:0000256" key="12">
    <source>
        <dbReference type="ARBA" id="ARBA00023228"/>
    </source>
</evidence>
<dbReference type="PANTHER" id="PTHR47966:SF42">
    <property type="entry name" value="CATHEPSIN D"/>
    <property type="match status" value="1"/>
</dbReference>
<dbReference type="PANTHER" id="PTHR47966">
    <property type="entry name" value="BETA-SITE APP-CLEAVING ENZYME, ISOFORM A-RELATED"/>
    <property type="match status" value="1"/>
</dbReference>
<protein>
    <recommendedName>
        <fullName evidence="5">Cathepsin D</fullName>
        <ecNumber evidence="4">3.4.23.5</ecNumber>
    </recommendedName>
</protein>
<evidence type="ECO:0000256" key="10">
    <source>
        <dbReference type="ARBA" id="ARBA00023157"/>
    </source>
</evidence>
<comment type="catalytic activity">
    <reaction evidence="1">
        <text>Specificity similar to, but narrower than, that of pepsin A. Does not cleave the 4-Gln-|-His-5 bond in B chain of insulin.</text>
        <dbReference type="EC" id="3.4.23.5"/>
    </reaction>
</comment>
<dbReference type="Ensembl" id="ENSHHUT00000047652.1">
    <property type="protein sequence ID" value="ENSHHUP00000045956.1"/>
    <property type="gene ID" value="ENSHHUG00000027755.1"/>
</dbReference>
<evidence type="ECO:0000256" key="11">
    <source>
        <dbReference type="ARBA" id="ARBA00023180"/>
    </source>
</evidence>
<keyword evidence="12" id="KW-0458">Lysosome</keyword>
<evidence type="ECO:0000256" key="13">
    <source>
        <dbReference type="PIRSR" id="PIRSR601461-1"/>
    </source>
</evidence>
<feature type="active site" evidence="13">
    <location>
        <position position="260"/>
    </location>
</feature>
<reference evidence="19" key="1">
    <citation type="submission" date="2018-06" db="EMBL/GenBank/DDBJ databases">
        <title>Genome assembly of Danube salmon.</title>
        <authorList>
            <person name="Macqueen D.J."/>
            <person name="Gundappa M.K."/>
        </authorList>
    </citation>
    <scope>NUCLEOTIDE SEQUENCE [LARGE SCALE GENOMIC DNA]</scope>
</reference>
<feature type="signal peptide" evidence="16">
    <location>
        <begin position="1"/>
        <end position="19"/>
    </location>
</feature>
<keyword evidence="19" id="KW-1185">Reference proteome</keyword>
<evidence type="ECO:0000256" key="4">
    <source>
        <dbReference type="ARBA" id="ARBA00011930"/>
    </source>
</evidence>
<dbReference type="PROSITE" id="PS51767">
    <property type="entry name" value="PEPTIDASE_A1"/>
    <property type="match status" value="1"/>
</dbReference>
<evidence type="ECO:0000259" key="17">
    <source>
        <dbReference type="PROSITE" id="PS51767"/>
    </source>
</evidence>
<keyword evidence="9" id="KW-0865">Zymogen</keyword>
<reference evidence="18" key="3">
    <citation type="submission" date="2025-09" db="UniProtKB">
        <authorList>
            <consortium name="Ensembl"/>
        </authorList>
    </citation>
    <scope>IDENTIFICATION</scope>
</reference>
<dbReference type="InterPro" id="IPR001969">
    <property type="entry name" value="Aspartic_peptidase_AS"/>
</dbReference>
<sequence>MSCVPFLFILLSSIPLTKCNSLRQSMSDSERDFSNLFHDSYSDNFDDDDASGSSKVALRNYVDAQFYGEISLGTPPQMFRVTFDTGSNSLWVPSSKCSVADITLIHRKYNDTKSSTYVNGGRKFSMHYGLGSVTGYLSQDTVFVKDQVFGEAVKIYGANFVGAKFDGVLGMSYPTDDAMSPVFDNIMKEKLLAENVFSFYLNHNATGNLVLGGTDPAYYTGDFHYVNITTKDLWNIHMDGLVLVGEDVKLCKGGCEAVVDTGTSLILGPYDEISALQKAVGAVPWNRGKYTVDCEKVSSLPSVSFTISGKVYPLTGEQYILRWTTKGKKVCLLGFFPSGFPDWTLGDVFIGAYYTVFDRDNDRVGFAKAI</sequence>
<dbReference type="AlphaFoldDB" id="A0A4W5N3B7"/>
<dbReference type="GeneTree" id="ENSGT00940000155733"/>
<evidence type="ECO:0000256" key="2">
    <source>
        <dbReference type="ARBA" id="ARBA00004371"/>
    </source>
</evidence>
<feature type="chain" id="PRO_5021413803" description="Cathepsin D" evidence="16">
    <location>
        <begin position="20"/>
        <end position="370"/>
    </location>
</feature>
<evidence type="ECO:0000256" key="9">
    <source>
        <dbReference type="ARBA" id="ARBA00023145"/>
    </source>
</evidence>
<dbReference type="InterPro" id="IPR033121">
    <property type="entry name" value="PEPTIDASE_A1"/>
</dbReference>
<name>A0A4W5N3B7_9TELE</name>
<keyword evidence="11" id="KW-0325">Glycoprotein</keyword>
<reference evidence="18" key="2">
    <citation type="submission" date="2025-08" db="UniProtKB">
        <authorList>
            <consortium name="Ensembl"/>
        </authorList>
    </citation>
    <scope>IDENTIFICATION</scope>
</reference>
<evidence type="ECO:0000256" key="15">
    <source>
        <dbReference type="RuleBase" id="RU000454"/>
    </source>
</evidence>
<dbReference type="Pfam" id="PF00026">
    <property type="entry name" value="Asp"/>
    <property type="match status" value="1"/>
</dbReference>
<dbReference type="FunFam" id="2.40.70.10:FF:000008">
    <property type="entry name" value="Cathepsin D"/>
    <property type="match status" value="1"/>
</dbReference>
<dbReference type="FunFam" id="2.40.70.10:FF:000044">
    <property type="entry name" value="Lysosomal aspartic protease"/>
    <property type="match status" value="1"/>
</dbReference>
<evidence type="ECO:0000256" key="1">
    <source>
        <dbReference type="ARBA" id="ARBA00000585"/>
    </source>
</evidence>
<evidence type="ECO:0000256" key="5">
    <source>
        <dbReference type="ARBA" id="ARBA00015582"/>
    </source>
</evidence>
<keyword evidence="16" id="KW-0732">Signal</keyword>
<feature type="disulfide bond" evidence="14">
    <location>
        <begin position="294"/>
        <end position="331"/>
    </location>
</feature>
<evidence type="ECO:0000313" key="19">
    <source>
        <dbReference type="Proteomes" id="UP000314982"/>
    </source>
</evidence>
<comment type="similarity">
    <text evidence="3 15">Belongs to the peptidase A1 family.</text>
</comment>
<evidence type="ECO:0000313" key="18">
    <source>
        <dbReference type="Ensembl" id="ENSHHUP00000045956.1"/>
    </source>
</evidence>
<organism evidence="18 19">
    <name type="scientific">Hucho hucho</name>
    <name type="common">huchen</name>
    <dbReference type="NCBI Taxonomy" id="62062"/>
    <lineage>
        <taxon>Eukaryota</taxon>
        <taxon>Metazoa</taxon>
        <taxon>Chordata</taxon>
        <taxon>Craniata</taxon>
        <taxon>Vertebrata</taxon>
        <taxon>Euteleostomi</taxon>
        <taxon>Actinopterygii</taxon>
        <taxon>Neopterygii</taxon>
        <taxon>Teleostei</taxon>
        <taxon>Protacanthopterygii</taxon>
        <taxon>Salmoniformes</taxon>
        <taxon>Salmonidae</taxon>
        <taxon>Salmoninae</taxon>
        <taxon>Hucho</taxon>
    </lineage>
</organism>
<keyword evidence="6 15" id="KW-0645">Protease</keyword>
<evidence type="ECO:0000256" key="6">
    <source>
        <dbReference type="ARBA" id="ARBA00022670"/>
    </source>
</evidence>
<dbReference type="GO" id="GO:0006508">
    <property type="term" value="P:proteolysis"/>
    <property type="evidence" value="ECO:0007669"/>
    <property type="project" value="UniProtKB-KW"/>
</dbReference>
<keyword evidence="8 15" id="KW-0378">Hydrolase</keyword>
<feature type="domain" description="Peptidase A1" evidence="17">
    <location>
        <begin position="66"/>
        <end position="367"/>
    </location>
</feature>
<proteinExistence type="inferred from homology"/>
<dbReference type="GO" id="GO:0004190">
    <property type="term" value="F:aspartic-type endopeptidase activity"/>
    <property type="evidence" value="ECO:0007669"/>
    <property type="project" value="UniProtKB-KW"/>
</dbReference>
<dbReference type="InterPro" id="IPR001461">
    <property type="entry name" value="Aspartic_peptidase_A1"/>
</dbReference>
<dbReference type="Proteomes" id="UP000314982">
    <property type="component" value="Unassembled WGS sequence"/>
</dbReference>
<feature type="active site" evidence="13">
    <location>
        <position position="84"/>
    </location>
</feature>